<evidence type="ECO:0000259" key="7">
    <source>
        <dbReference type="Pfam" id="PF13193"/>
    </source>
</evidence>
<dbReference type="InterPro" id="IPR000873">
    <property type="entry name" value="AMP-dep_synth/lig_dom"/>
</dbReference>
<dbReference type="InterPro" id="IPR045851">
    <property type="entry name" value="AMP-bd_C_sf"/>
</dbReference>
<dbReference type="InterPro" id="IPR020845">
    <property type="entry name" value="AMP-binding_CS"/>
</dbReference>
<dbReference type="GO" id="GO:0009234">
    <property type="term" value="P:menaquinone biosynthetic process"/>
    <property type="evidence" value="ECO:0007669"/>
    <property type="project" value="UniProtKB-UniRule"/>
</dbReference>
<gene>
    <name evidence="5 8" type="primary">menE</name>
    <name evidence="8" type="ORF">GTU77_00620</name>
</gene>
<evidence type="ECO:0000313" key="8">
    <source>
        <dbReference type="EMBL" id="NBA10726.1"/>
    </source>
</evidence>
<dbReference type="Pfam" id="PF13193">
    <property type="entry name" value="AMP-binding_C"/>
    <property type="match status" value="1"/>
</dbReference>
<evidence type="ECO:0000256" key="3">
    <source>
        <dbReference type="ARBA" id="ARBA00022741"/>
    </source>
</evidence>
<dbReference type="GO" id="GO:0008756">
    <property type="term" value="F:o-succinylbenzoate-CoA ligase activity"/>
    <property type="evidence" value="ECO:0007669"/>
    <property type="project" value="UniProtKB-UniRule"/>
</dbReference>
<dbReference type="SUPFAM" id="SSF56801">
    <property type="entry name" value="Acetyl-CoA synthetase-like"/>
    <property type="match status" value="1"/>
</dbReference>
<dbReference type="Pfam" id="PF00501">
    <property type="entry name" value="AMP-binding"/>
    <property type="match status" value="1"/>
</dbReference>
<dbReference type="GO" id="GO:0006631">
    <property type="term" value="P:fatty acid metabolic process"/>
    <property type="evidence" value="ECO:0007669"/>
    <property type="project" value="TreeGrafter"/>
</dbReference>
<dbReference type="AlphaFoldDB" id="A0AAJ3D9Q5"/>
<dbReference type="PROSITE" id="PS00455">
    <property type="entry name" value="AMP_BINDING"/>
    <property type="match status" value="1"/>
</dbReference>
<dbReference type="EMBL" id="JAAAMQ010000001">
    <property type="protein sequence ID" value="NBA10726.1"/>
    <property type="molecule type" value="Genomic_DNA"/>
</dbReference>
<keyword evidence="2 5" id="KW-0436">Ligase</keyword>
<reference evidence="8" key="1">
    <citation type="submission" date="2020-01" db="EMBL/GenBank/DDBJ databases">
        <title>First Reported Case and Whole Genome of Weissella confusa in an Equid.</title>
        <authorList>
            <person name="Little S.V."/>
            <person name="Lawhon S.D."/>
        </authorList>
    </citation>
    <scope>NUCLEOTIDE SEQUENCE</scope>
    <source>
        <strain evidence="8">718955</strain>
    </source>
</reference>
<dbReference type="RefSeq" id="WP_161690162.1">
    <property type="nucleotide sequence ID" value="NZ_JAAAMQ010000001.1"/>
</dbReference>
<protein>
    <recommendedName>
        <fullName evidence="5">2-succinylbenzoate--CoA ligase</fullName>
        <ecNumber evidence="5">6.2.1.26</ecNumber>
    </recommendedName>
    <alternativeName>
        <fullName evidence="5">o-succinylbenzoyl-CoA synthetase</fullName>
        <shortName evidence="5">OSB-CoA synthetase</shortName>
    </alternativeName>
</protein>
<keyword evidence="3 5" id="KW-0547">Nucleotide-binding</keyword>
<dbReference type="HAMAP" id="MF_00731">
    <property type="entry name" value="MenE"/>
    <property type="match status" value="1"/>
</dbReference>
<comment type="similarity">
    <text evidence="5">Belongs to the ATP-dependent AMP-binding enzyme family. MenE subfamily.</text>
</comment>
<sequence length="482" mass="53264">MENWLTKRAMLTPDRMAVRFENTTLTFAEMRQRVLTIAGQITQHIDNNERIALITPNNLTGYLMILAVQQLDKTVVLLNRRLSPREMTFQLDDAAITTVFQDDRFEGELPVKQVTFAEVLATNADAVDPVADFDLDKVTSIMYTSGTTGNPKGVMQTFGNHFYSAVGSALNLGLTPDDVWLAAVPIFHISGLSIMMRSLIYGMGVSLYERFDVEKINAELMAGQVTTISVVPVMLKQLLAQLSEGAKYHERFRTMLLGGGPTDLTTLEKATAAGIEIVQSYGMTETASQVIALDAASATKKLGSAGKPLFPVEVRIQKAKETDQVGRIQIKSPTLAVGYLNRPDKYAESFVDGWFDTGDMGWLDDDGFLYVEGREGDMISSGGENVFPDEIESVYGEATAIDQISVVGVPDERWGAVPVAFLSFKPGEAMDFASLRTFGRDRLAHYKVPARFFVTDKFPRTASGKIQRHKLRNQLDEAQEVK</sequence>
<feature type="domain" description="AMP-binding enzyme C-terminal" evidence="7">
    <location>
        <begin position="390"/>
        <end position="465"/>
    </location>
</feature>
<dbReference type="InterPro" id="IPR025110">
    <property type="entry name" value="AMP-bd_C"/>
</dbReference>
<evidence type="ECO:0000256" key="5">
    <source>
        <dbReference type="HAMAP-Rule" id="MF_00731"/>
    </source>
</evidence>
<dbReference type="EC" id="6.2.1.26" evidence="5"/>
<dbReference type="Gene3D" id="3.30.300.30">
    <property type="match status" value="1"/>
</dbReference>
<organism evidence="8 9">
    <name type="scientific">Weissella confusa</name>
    <name type="common">Lactobacillus confusus</name>
    <dbReference type="NCBI Taxonomy" id="1583"/>
    <lineage>
        <taxon>Bacteria</taxon>
        <taxon>Bacillati</taxon>
        <taxon>Bacillota</taxon>
        <taxon>Bacilli</taxon>
        <taxon>Lactobacillales</taxon>
        <taxon>Lactobacillaceae</taxon>
        <taxon>Weissella</taxon>
    </lineage>
</organism>
<keyword evidence="1 5" id="KW-0474">Menaquinone biosynthesis</keyword>
<comment type="pathway">
    <text evidence="5">Quinol/quinone metabolism; 1,4-dihydroxy-2-naphthoate biosynthesis; 1,4-dihydroxy-2-naphthoate from chorismate: step 5/7.</text>
</comment>
<evidence type="ECO:0000313" key="9">
    <source>
        <dbReference type="Proteomes" id="UP000719917"/>
    </source>
</evidence>
<evidence type="ECO:0000256" key="1">
    <source>
        <dbReference type="ARBA" id="ARBA00022428"/>
    </source>
</evidence>
<dbReference type="GO" id="GO:0031956">
    <property type="term" value="F:medium-chain fatty acid-CoA ligase activity"/>
    <property type="evidence" value="ECO:0007669"/>
    <property type="project" value="TreeGrafter"/>
</dbReference>
<proteinExistence type="inferred from homology"/>
<accession>A0AAJ3D9Q5</accession>
<feature type="domain" description="AMP-dependent synthetase/ligase" evidence="6">
    <location>
        <begin position="7"/>
        <end position="340"/>
    </location>
</feature>
<dbReference type="GO" id="GO:0005524">
    <property type="term" value="F:ATP binding"/>
    <property type="evidence" value="ECO:0007669"/>
    <property type="project" value="UniProtKB-KW"/>
</dbReference>
<comment type="function">
    <text evidence="5">Converts 2-succinylbenzoate (OSB) to 2-succinylbenzoyl-CoA (OSB-CoA).</text>
</comment>
<dbReference type="PANTHER" id="PTHR43201:SF5">
    <property type="entry name" value="MEDIUM-CHAIN ACYL-COA LIGASE ACSF2, MITOCHONDRIAL"/>
    <property type="match status" value="1"/>
</dbReference>
<dbReference type="PANTHER" id="PTHR43201">
    <property type="entry name" value="ACYL-COA SYNTHETASE"/>
    <property type="match status" value="1"/>
</dbReference>
<dbReference type="Proteomes" id="UP000719917">
    <property type="component" value="Unassembled WGS sequence"/>
</dbReference>
<evidence type="ECO:0000259" key="6">
    <source>
        <dbReference type="Pfam" id="PF00501"/>
    </source>
</evidence>
<dbReference type="NCBIfam" id="TIGR01923">
    <property type="entry name" value="menE"/>
    <property type="match status" value="1"/>
</dbReference>
<evidence type="ECO:0000256" key="2">
    <source>
        <dbReference type="ARBA" id="ARBA00022598"/>
    </source>
</evidence>
<comment type="pathway">
    <text evidence="5">Quinol/quinone metabolism; menaquinone biosynthesis.</text>
</comment>
<dbReference type="InterPro" id="IPR010192">
    <property type="entry name" value="MenE"/>
</dbReference>
<name>A0AAJ3D9Q5_WEICO</name>
<keyword evidence="4 5" id="KW-0067">ATP-binding</keyword>
<dbReference type="InterPro" id="IPR042099">
    <property type="entry name" value="ANL_N_sf"/>
</dbReference>
<evidence type="ECO:0000256" key="4">
    <source>
        <dbReference type="ARBA" id="ARBA00022840"/>
    </source>
</evidence>
<dbReference type="NCBIfam" id="NF002966">
    <property type="entry name" value="PRK03640.1"/>
    <property type="match status" value="1"/>
</dbReference>
<comment type="catalytic activity">
    <reaction evidence="5">
        <text>2-succinylbenzoate + ATP + CoA = 2-succinylbenzoyl-CoA + AMP + diphosphate</text>
        <dbReference type="Rhea" id="RHEA:17009"/>
        <dbReference type="ChEBI" id="CHEBI:18325"/>
        <dbReference type="ChEBI" id="CHEBI:30616"/>
        <dbReference type="ChEBI" id="CHEBI:33019"/>
        <dbReference type="ChEBI" id="CHEBI:57287"/>
        <dbReference type="ChEBI" id="CHEBI:57364"/>
        <dbReference type="ChEBI" id="CHEBI:456215"/>
        <dbReference type="EC" id="6.2.1.26"/>
    </reaction>
</comment>
<dbReference type="Gene3D" id="3.40.50.12780">
    <property type="entry name" value="N-terminal domain of ligase-like"/>
    <property type="match status" value="1"/>
</dbReference>
<comment type="caution">
    <text evidence="8">The sequence shown here is derived from an EMBL/GenBank/DDBJ whole genome shotgun (WGS) entry which is preliminary data.</text>
</comment>